<evidence type="ECO:0000313" key="3">
    <source>
        <dbReference type="Proteomes" id="UP000198881"/>
    </source>
</evidence>
<gene>
    <name evidence="2" type="ORF">SAMN04487966_103283</name>
</gene>
<organism evidence="2 3">
    <name type="scientific">Micrococcus terreus</name>
    <dbReference type="NCBI Taxonomy" id="574650"/>
    <lineage>
        <taxon>Bacteria</taxon>
        <taxon>Bacillati</taxon>
        <taxon>Actinomycetota</taxon>
        <taxon>Actinomycetes</taxon>
        <taxon>Micrococcales</taxon>
        <taxon>Micrococcaceae</taxon>
        <taxon>Micrococcus</taxon>
    </lineage>
</organism>
<reference evidence="2 3" key="1">
    <citation type="submission" date="2016-10" db="EMBL/GenBank/DDBJ databases">
        <authorList>
            <person name="de Groot N.N."/>
        </authorList>
    </citation>
    <scope>NUCLEOTIDE SEQUENCE [LARGE SCALE GENOMIC DNA]</scope>
    <source>
        <strain evidence="2 3">CGMCC 1.7054</strain>
    </source>
</reference>
<protein>
    <submittedName>
        <fullName evidence="2">Uncharacterized protein</fullName>
    </submittedName>
</protein>
<feature type="region of interest" description="Disordered" evidence="1">
    <location>
        <begin position="1"/>
        <end position="27"/>
    </location>
</feature>
<proteinExistence type="predicted"/>
<feature type="region of interest" description="Disordered" evidence="1">
    <location>
        <begin position="54"/>
        <end position="89"/>
    </location>
</feature>
<feature type="region of interest" description="Disordered" evidence="1">
    <location>
        <begin position="291"/>
        <end position="317"/>
    </location>
</feature>
<accession>A0A1I7MJZ9</accession>
<dbReference type="STRING" id="574650.SAMN04487966_103283"/>
<keyword evidence="3" id="KW-1185">Reference proteome</keyword>
<dbReference type="AlphaFoldDB" id="A0A1I7MJZ9"/>
<dbReference type="Proteomes" id="UP000198881">
    <property type="component" value="Unassembled WGS sequence"/>
</dbReference>
<dbReference type="EMBL" id="FPCG01000003">
    <property type="protein sequence ID" value="SFV22262.1"/>
    <property type="molecule type" value="Genomic_DNA"/>
</dbReference>
<evidence type="ECO:0000313" key="2">
    <source>
        <dbReference type="EMBL" id="SFV22262.1"/>
    </source>
</evidence>
<sequence length="317" mass="33027">MPAPRLLIPRSRPVPLPPTELHLHGGPGVPGPDARFWAAACAAAAGLRLVVEEIPDDGRPPSPAQLTLRAPQEGQAERSGQAERDEAAESGWELWAPAGPGRPAVPCARVELPGDRERLVQLLLECAGPGGAGTGLVLCHAASEGEADPGPDADRRPGLAWSVARLLSAPRHGVSVDLPSARVDGMDAALLGEDLSPERMARLLSMPAPGAVVVDVGADRDLAERLHPAATLGVMIGTGARAPDPPGPDWIGVRVQGRIGQGQGPADWARHLGRRSALDLGARVELAVEQRRVTHTEPAAHGQPALPSRRSLRGARS</sequence>
<name>A0A1I7MJZ9_9MICC</name>
<evidence type="ECO:0000256" key="1">
    <source>
        <dbReference type="SAM" id="MobiDB-lite"/>
    </source>
</evidence>
<dbReference type="RefSeq" id="WP_091695966.1">
    <property type="nucleotide sequence ID" value="NZ_FPCG01000003.1"/>
</dbReference>